<gene>
    <name evidence="2" type="ORF">GLX27_001802</name>
</gene>
<evidence type="ECO:0000313" key="2">
    <source>
        <dbReference type="EMBL" id="WFD47154.1"/>
    </source>
</evidence>
<organism evidence="2 3">
    <name type="scientific">Malassezia furfur</name>
    <name type="common">Pityriasis versicolor infection agent</name>
    <name type="synonym">Pityrosporum furfur</name>
    <dbReference type="NCBI Taxonomy" id="55194"/>
    <lineage>
        <taxon>Eukaryota</taxon>
        <taxon>Fungi</taxon>
        <taxon>Dikarya</taxon>
        <taxon>Basidiomycota</taxon>
        <taxon>Ustilaginomycotina</taxon>
        <taxon>Malasseziomycetes</taxon>
        <taxon>Malasseziales</taxon>
        <taxon>Malasseziaceae</taxon>
        <taxon>Malassezia</taxon>
    </lineage>
</organism>
<dbReference type="SUPFAM" id="SSF52833">
    <property type="entry name" value="Thioredoxin-like"/>
    <property type="match status" value="1"/>
</dbReference>
<dbReference type="PANTHER" id="PTHR33558">
    <property type="entry name" value="GLUTAREDOXIN-LIKE PROTEIN C5ORF63 HOMOLOG"/>
    <property type="match status" value="1"/>
</dbReference>
<evidence type="ECO:0000313" key="3">
    <source>
        <dbReference type="Proteomes" id="UP000818624"/>
    </source>
</evidence>
<dbReference type="EMBL" id="CP046235">
    <property type="protein sequence ID" value="WFD47154.1"/>
    <property type="molecule type" value="Genomic_DNA"/>
</dbReference>
<dbReference type="Proteomes" id="UP000818624">
    <property type="component" value="Chromosome 2"/>
</dbReference>
<evidence type="ECO:0000256" key="1">
    <source>
        <dbReference type="RuleBase" id="RU363082"/>
    </source>
</evidence>
<keyword evidence="3" id="KW-1185">Reference proteome</keyword>
<proteinExistence type="inferred from homology"/>
<keyword evidence="1" id="KW-0813">Transport</keyword>
<protein>
    <recommendedName>
        <fullName evidence="1">Glutaredoxin-like protein</fullName>
    </recommendedName>
</protein>
<dbReference type="InterPro" id="IPR008554">
    <property type="entry name" value="Glutaredoxin-like"/>
</dbReference>
<name>A0ABY8EQB4_MALFU</name>
<keyword evidence="1" id="KW-0249">Electron transport</keyword>
<sequence>MWHARAIRLGVPWAPALRAGRVAAVRAPTALGSVRAYSHQPLPHITIFTGTQCQLCDEAKEVLDQIDAPFTVSTYNIHDDKEYNVDYWRRKYQYDIPVLHLRWDEDESHFGPEIGRHRITKSQIEDILAKGPQ</sequence>
<dbReference type="Pfam" id="PF05768">
    <property type="entry name" value="Glrx-like"/>
    <property type="match status" value="1"/>
</dbReference>
<dbReference type="InterPro" id="IPR036249">
    <property type="entry name" value="Thioredoxin-like_sf"/>
</dbReference>
<dbReference type="InterPro" id="IPR052565">
    <property type="entry name" value="Glutaredoxin-like_YDR286C"/>
</dbReference>
<accession>A0ABY8EQB4</accession>
<reference evidence="2 3" key="1">
    <citation type="journal article" date="2020" name="Elife">
        <title>Loss of centromere function drives karyotype evolution in closely related Malassezia species.</title>
        <authorList>
            <person name="Sankaranarayanan S.R."/>
            <person name="Ianiri G."/>
            <person name="Coelho M.A."/>
            <person name="Reza M.H."/>
            <person name="Thimmappa B.C."/>
            <person name="Ganguly P."/>
            <person name="Vadnala R.N."/>
            <person name="Sun S."/>
            <person name="Siddharthan R."/>
            <person name="Tellgren-Roth C."/>
            <person name="Dawson T.L."/>
            <person name="Heitman J."/>
            <person name="Sanyal K."/>
        </authorList>
    </citation>
    <scope>NUCLEOTIDE SEQUENCE [LARGE SCALE GENOMIC DNA]</scope>
    <source>
        <strain evidence="2">CBS14141</strain>
    </source>
</reference>
<dbReference type="Gene3D" id="3.40.30.10">
    <property type="entry name" value="Glutaredoxin"/>
    <property type="match status" value="1"/>
</dbReference>
<dbReference type="PANTHER" id="PTHR33558:SF1">
    <property type="entry name" value="GLUTAREDOXIN-LIKE PROTEIN C5ORF63 HOMOLOG"/>
    <property type="match status" value="1"/>
</dbReference>
<comment type="similarity">
    <text evidence="1">Belongs to the glutaredoxin family.</text>
</comment>